<evidence type="ECO:0000313" key="2">
    <source>
        <dbReference type="EMBL" id="CAD7417476.1"/>
    </source>
</evidence>
<evidence type="ECO:0000256" key="1">
    <source>
        <dbReference type="SAM" id="MobiDB-lite"/>
    </source>
</evidence>
<dbReference type="AlphaFoldDB" id="A0A7R9DMI6"/>
<sequence length="207" mass="23319">MSKTVALTAQSAHSPISVNASDMTQHSPISVNGSDKTRHSPNSPISVNGSDTTQSQHDLSTRPSHDPQERWSRRKGEVNYYGGRQLRRARMSGLSHSRSHEEILHRKLWDIVNSRRKRQLVDETVELMSTGRGPYNSHKPSCPKVKVVPPHFNSDITAALRFPNYKQCQSVAAISYTSASCLGQPFHITCIPHHSWGPPIFKFDYYM</sequence>
<organism evidence="2">
    <name type="scientific">Timema poppense</name>
    <name type="common">Walking stick</name>
    <dbReference type="NCBI Taxonomy" id="170557"/>
    <lineage>
        <taxon>Eukaryota</taxon>
        <taxon>Metazoa</taxon>
        <taxon>Ecdysozoa</taxon>
        <taxon>Arthropoda</taxon>
        <taxon>Hexapoda</taxon>
        <taxon>Insecta</taxon>
        <taxon>Pterygota</taxon>
        <taxon>Neoptera</taxon>
        <taxon>Polyneoptera</taxon>
        <taxon>Phasmatodea</taxon>
        <taxon>Timematodea</taxon>
        <taxon>Timematoidea</taxon>
        <taxon>Timematidae</taxon>
        <taxon>Timema</taxon>
    </lineage>
</organism>
<accession>A0A7R9DMI6</accession>
<reference evidence="2" key="1">
    <citation type="submission" date="2020-11" db="EMBL/GenBank/DDBJ databases">
        <authorList>
            <person name="Tran Van P."/>
        </authorList>
    </citation>
    <scope>NUCLEOTIDE SEQUENCE</scope>
</reference>
<feature type="compositionally biased region" description="Basic and acidic residues" evidence="1">
    <location>
        <begin position="59"/>
        <end position="77"/>
    </location>
</feature>
<proteinExistence type="predicted"/>
<name>A0A7R9DMI6_TIMPO</name>
<gene>
    <name evidence="2" type="ORF">TPSB3V08_LOCUS11805</name>
</gene>
<feature type="compositionally biased region" description="Polar residues" evidence="1">
    <location>
        <begin position="1"/>
        <end position="58"/>
    </location>
</feature>
<dbReference type="EMBL" id="OD013862">
    <property type="protein sequence ID" value="CAD7417476.1"/>
    <property type="molecule type" value="Genomic_DNA"/>
</dbReference>
<protein>
    <submittedName>
        <fullName evidence="2">Uncharacterized protein</fullName>
    </submittedName>
</protein>
<feature type="region of interest" description="Disordered" evidence="1">
    <location>
        <begin position="1"/>
        <end position="84"/>
    </location>
</feature>